<feature type="compositionally biased region" description="Polar residues" evidence="1">
    <location>
        <begin position="70"/>
        <end position="79"/>
    </location>
</feature>
<feature type="compositionally biased region" description="Basic and acidic residues" evidence="1">
    <location>
        <begin position="80"/>
        <end position="91"/>
    </location>
</feature>
<dbReference type="Proteomes" id="UP000193518">
    <property type="component" value="Unassembled WGS sequence"/>
</dbReference>
<protein>
    <submittedName>
        <fullName evidence="2">Uncharacterized protein</fullName>
    </submittedName>
</protein>
<organism evidence="2 3">
    <name type="scientific">Rhodococcus hoagii</name>
    <name type="common">Corynebacterium equii</name>
    <dbReference type="NCBI Taxonomy" id="43767"/>
    <lineage>
        <taxon>Bacteria</taxon>
        <taxon>Bacillati</taxon>
        <taxon>Actinomycetota</taxon>
        <taxon>Actinomycetes</taxon>
        <taxon>Mycobacteriales</taxon>
        <taxon>Nocardiaceae</taxon>
        <taxon>Prescottella</taxon>
    </lineage>
</organism>
<feature type="region of interest" description="Disordered" evidence="1">
    <location>
        <begin position="1"/>
        <end position="91"/>
    </location>
</feature>
<dbReference type="EMBL" id="LWIC01000006">
    <property type="protein sequence ID" value="ORM25396.1"/>
    <property type="molecule type" value="Genomic_DNA"/>
</dbReference>
<sequence>MTARVTGSTESLEQIVRDIEDAGPGATESRTYRAIVAELEHRRRENAPAPDATGDEGSEPASIQREGADSMTTLPNTLLSEKEVRDADTITEDPDSRIAEFEDRDREIGRILDAINNAADIDQTPPGSWYAGAAPIFDVVTPTDEPVRVWSREFADPDERAFSVQLYAEDVLTSAGLRRSPVEVFVDADGMTGDQARALSAAIARAVDALAGSGQ</sequence>
<gene>
    <name evidence="2" type="ORF">A5N68_15660</name>
</gene>
<dbReference type="AlphaFoldDB" id="A0AAE5F3L5"/>
<accession>A0AAE5F3L5</accession>
<comment type="caution">
    <text evidence="2">The sequence shown here is derived from an EMBL/GenBank/DDBJ whole genome shotgun (WGS) entry which is preliminary data.</text>
</comment>
<name>A0AAE5F3L5_RHOHA</name>
<proteinExistence type="predicted"/>
<reference evidence="2 3" key="1">
    <citation type="journal article" date="2016" name="Genome Biol. Evol.">
        <title>Pangenome and Phylogenomic Analysis of the Pathogenic Actinobacterium Rhodococcus equi.</title>
        <authorList>
            <person name="Anastasi E."/>
            <person name="MacArthur I."/>
            <person name="Scortti M."/>
            <person name="Alvarez S."/>
            <person name="Giguere S."/>
            <person name="Vazquez-Boland J.A."/>
        </authorList>
    </citation>
    <scope>NUCLEOTIDE SEQUENCE [LARGE SCALE GENOMIC DNA]</scope>
    <source>
        <strain evidence="2 3">PAM1271</strain>
    </source>
</reference>
<evidence type="ECO:0000256" key="1">
    <source>
        <dbReference type="SAM" id="MobiDB-lite"/>
    </source>
</evidence>
<feature type="compositionally biased region" description="Polar residues" evidence="1">
    <location>
        <begin position="1"/>
        <end position="12"/>
    </location>
</feature>
<evidence type="ECO:0000313" key="3">
    <source>
        <dbReference type="Proteomes" id="UP000193518"/>
    </source>
</evidence>
<evidence type="ECO:0000313" key="2">
    <source>
        <dbReference type="EMBL" id="ORM25396.1"/>
    </source>
</evidence>